<accession>A0A7W6J2R6</accession>
<reference evidence="2 3" key="1">
    <citation type="submission" date="2020-08" db="EMBL/GenBank/DDBJ databases">
        <title>Genomic Encyclopedia of Type Strains, Phase IV (KMG-IV): sequencing the most valuable type-strain genomes for metagenomic binning, comparative biology and taxonomic classification.</title>
        <authorList>
            <person name="Goeker M."/>
        </authorList>
    </citation>
    <scope>NUCLEOTIDE SEQUENCE [LARGE SCALE GENOMIC DNA]</scope>
    <source>
        <strain evidence="2 3">DSM 29853</strain>
    </source>
</reference>
<dbReference type="Pfam" id="PF20557">
    <property type="entry name" value="DnaT_2"/>
    <property type="match status" value="1"/>
</dbReference>
<dbReference type="Proteomes" id="UP000528286">
    <property type="component" value="Unassembled WGS sequence"/>
</dbReference>
<organism evidence="2 3">
    <name type="scientific">Gellertiella hungarica</name>
    <dbReference type="NCBI Taxonomy" id="1572859"/>
    <lineage>
        <taxon>Bacteria</taxon>
        <taxon>Pseudomonadati</taxon>
        <taxon>Pseudomonadota</taxon>
        <taxon>Alphaproteobacteria</taxon>
        <taxon>Hyphomicrobiales</taxon>
        <taxon>Rhizobiaceae</taxon>
        <taxon>Gellertiella</taxon>
    </lineage>
</organism>
<evidence type="ECO:0000259" key="1">
    <source>
        <dbReference type="Pfam" id="PF20557"/>
    </source>
</evidence>
<feature type="domain" description="Putative DnaT-like" evidence="1">
    <location>
        <begin position="1"/>
        <end position="171"/>
    </location>
</feature>
<dbReference type="InterPro" id="IPR046787">
    <property type="entry name" value="DnaT_2"/>
</dbReference>
<comment type="caution">
    <text evidence="2">The sequence shown here is derived from an EMBL/GenBank/DDBJ whole genome shotgun (WGS) entry which is preliminary data.</text>
</comment>
<name>A0A7W6J2R6_9HYPH</name>
<proteinExistence type="predicted"/>
<gene>
    <name evidence="2" type="ORF">GGR23_000840</name>
</gene>
<dbReference type="RefSeq" id="WP_183364848.1">
    <property type="nucleotide sequence ID" value="NZ_JACIEZ010000001.1"/>
</dbReference>
<protein>
    <recommendedName>
        <fullName evidence="1">Putative DnaT-like domain-containing protein</fullName>
    </recommendedName>
</protein>
<sequence>MTLIVEDGTGLPNAESYETASGFRAYGLKVGLDLVAIDDDKKLEQALRRATIWLDGRYGARFLGCCTSSTQALQWPRAGVRYRQTVIGSHEIPDRLRAALCEAAWRELSSPGALSPDAPATKIKRDKVGDVETEFVRGAAGAHDEFPAIDLLLVGLITGGAAAYSGRAVRA</sequence>
<evidence type="ECO:0000313" key="3">
    <source>
        <dbReference type="Proteomes" id="UP000528286"/>
    </source>
</evidence>
<evidence type="ECO:0000313" key="2">
    <source>
        <dbReference type="EMBL" id="MBB4063679.1"/>
    </source>
</evidence>
<keyword evidence="3" id="KW-1185">Reference proteome</keyword>
<dbReference type="EMBL" id="JACIEZ010000001">
    <property type="protein sequence ID" value="MBB4063679.1"/>
    <property type="molecule type" value="Genomic_DNA"/>
</dbReference>
<dbReference type="AlphaFoldDB" id="A0A7W6J2R6"/>